<feature type="active site" description="Proton donor" evidence="1">
    <location>
        <position position="80"/>
    </location>
</feature>
<proteinExistence type="predicted"/>
<dbReference type="AlphaFoldDB" id="A0A554LXA5"/>
<dbReference type="PANTHER" id="PTHR30304:SF0">
    <property type="entry name" value="D-TAGATOSE-1,6-BISPHOSPHATE ALDOLASE SUBUNIT GATY-RELATED"/>
    <property type="match status" value="1"/>
</dbReference>
<dbReference type="GO" id="GO:0005975">
    <property type="term" value="P:carbohydrate metabolic process"/>
    <property type="evidence" value="ECO:0007669"/>
    <property type="project" value="InterPro"/>
</dbReference>
<dbReference type="Gene3D" id="3.20.20.70">
    <property type="entry name" value="Aldolase class I"/>
    <property type="match status" value="1"/>
</dbReference>
<feature type="binding site" evidence="2">
    <location>
        <begin position="198"/>
        <end position="200"/>
    </location>
    <ligand>
        <name>dihydroxyacetone phosphate</name>
        <dbReference type="ChEBI" id="CHEBI:57642"/>
    </ligand>
</feature>
<dbReference type="InterPro" id="IPR000771">
    <property type="entry name" value="FBA_II"/>
</dbReference>
<dbReference type="SUPFAM" id="SSF51569">
    <property type="entry name" value="Aldolase"/>
    <property type="match status" value="1"/>
</dbReference>
<dbReference type="GO" id="GO:0016832">
    <property type="term" value="F:aldehyde-lyase activity"/>
    <property type="evidence" value="ECO:0007669"/>
    <property type="project" value="InterPro"/>
</dbReference>
<sequence>MNIVQQIINDCIKNKTAVIGFTIYNQWQAEAVLTAAEKLSKAVLLMVTEQAIKETGLEGIYQLLRQEIAKHQVKTAIHLDHGHSLAVCQKSIEIGFDSVMIDGSSLPDEKNLALTKRVVELAKVRQVLVEGEIGRLRQAGVSNLTLPAAAEKFAKESRVDLLAVAIGSGHGIQEKEALNIGRLKEIAAAVNKPLVLHGASGLRPADIKQAIANGIRKINVGTDVRNCRNPEELKKVVEKWLNLT</sequence>
<dbReference type="Pfam" id="PF01116">
    <property type="entry name" value="F_bP_aldolase"/>
    <property type="match status" value="1"/>
</dbReference>
<evidence type="ECO:0000256" key="2">
    <source>
        <dbReference type="PIRSR" id="PIRSR001359-2"/>
    </source>
</evidence>
<comment type="caution">
    <text evidence="4">The sequence shown here is derived from an EMBL/GenBank/DDBJ whole genome shotgun (WGS) entry which is preliminary data.</text>
</comment>
<name>A0A554LXA5_9BACT</name>
<feature type="binding site" evidence="2">
    <location>
        <position position="171"/>
    </location>
    <ligand>
        <name>dihydroxyacetone phosphate</name>
        <dbReference type="ChEBI" id="CHEBI:57642"/>
    </ligand>
</feature>
<protein>
    <submittedName>
        <fullName evidence="4">Fructose-bisphosphate aldolase, class II</fullName>
    </submittedName>
</protein>
<evidence type="ECO:0000256" key="3">
    <source>
        <dbReference type="PIRSR" id="PIRSR001359-3"/>
    </source>
</evidence>
<evidence type="ECO:0000256" key="1">
    <source>
        <dbReference type="PIRSR" id="PIRSR001359-1"/>
    </source>
</evidence>
<feature type="binding site" evidence="2">
    <location>
        <begin position="219"/>
        <end position="222"/>
    </location>
    <ligand>
        <name>dihydroxyacetone phosphate</name>
        <dbReference type="ChEBI" id="CHEBI:57642"/>
    </ligand>
</feature>
<dbReference type="Proteomes" id="UP000318711">
    <property type="component" value="Unassembled WGS sequence"/>
</dbReference>
<keyword evidence="3" id="KW-0862">Zinc</keyword>
<feature type="binding site" evidence="3">
    <location>
        <position position="197"/>
    </location>
    <ligand>
        <name>Zn(2+)</name>
        <dbReference type="ChEBI" id="CHEBI:29105"/>
        <label>1</label>
        <note>catalytic</note>
    </ligand>
</feature>
<evidence type="ECO:0000313" key="5">
    <source>
        <dbReference type="Proteomes" id="UP000318711"/>
    </source>
</evidence>
<feature type="binding site" evidence="3">
    <location>
        <position position="81"/>
    </location>
    <ligand>
        <name>Zn(2+)</name>
        <dbReference type="ChEBI" id="CHEBI:29105"/>
        <label>1</label>
        <note>catalytic</note>
    </ligand>
</feature>
<reference evidence="4 5" key="1">
    <citation type="submission" date="2017-07" db="EMBL/GenBank/DDBJ databases">
        <title>Mechanisms for carbon and nitrogen cycling indicate functional differentiation within the Candidate Phyla Radiation.</title>
        <authorList>
            <person name="Danczak R.E."/>
            <person name="Johnston M.D."/>
            <person name="Kenah C."/>
            <person name="Slattery M."/>
            <person name="Wrighton K.C."/>
            <person name="Wilkins M.J."/>
        </authorList>
    </citation>
    <scope>NUCLEOTIDE SEQUENCE [LARGE SCALE GENOMIC DNA]</scope>
    <source>
        <strain evidence="4">Licking1014_2</strain>
    </source>
</reference>
<gene>
    <name evidence="4" type="ORF">CEN88_9</name>
</gene>
<accession>A0A554LXA5</accession>
<feature type="binding site" evidence="3">
    <location>
        <position position="132"/>
    </location>
    <ligand>
        <name>Zn(2+)</name>
        <dbReference type="ChEBI" id="CHEBI:29105"/>
        <label>2</label>
    </ligand>
</feature>
<evidence type="ECO:0000313" key="4">
    <source>
        <dbReference type="EMBL" id="TSC97496.1"/>
    </source>
</evidence>
<comment type="cofactor">
    <cofactor evidence="3">
        <name>Zn(2+)</name>
        <dbReference type="ChEBI" id="CHEBI:29105"/>
    </cofactor>
    <text evidence="3">Binds 2 Zn(2+) ions per subunit. One is catalytic and the other provides a structural contribution.</text>
</comment>
<dbReference type="PANTHER" id="PTHR30304">
    <property type="entry name" value="D-TAGATOSE-1,6-BISPHOSPHATE ALDOLASE"/>
    <property type="match status" value="1"/>
</dbReference>
<dbReference type="InterPro" id="IPR013785">
    <property type="entry name" value="Aldolase_TIM"/>
</dbReference>
<dbReference type="InterPro" id="IPR050246">
    <property type="entry name" value="Class_II_FBP_aldolase"/>
</dbReference>
<dbReference type="GO" id="GO:0008270">
    <property type="term" value="F:zinc ion binding"/>
    <property type="evidence" value="ECO:0007669"/>
    <property type="project" value="InterPro"/>
</dbReference>
<feature type="binding site" evidence="3">
    <location>
        <position position="102"/>
    </location>
    <ligand>
        <name>Zn(2+)</name>
        <dbReference type="ChEBI" id="CHEBI:29105"/>
        <label>2</label>
    </ligand>
</feature>
<dbReference type="PIRSF" id="PIRSF001359">
    <property type="entry name" value="F_bP_aldolase_II"/>
    <property type="match status" value="1"/>
</dbReference>
<keyword evidence="3" id="KW-0479">Metal-binding</keyword>
<dbReference type="EMBL" id="VMGL01000001">
    <property type="protein sequence ID" value="TSC97496.1"/>
    <property type="molecule type" value="Genomic_DNA"/>
</dbReference>
<feature type="binding site" evidence="3">
    <location>
        <position position="170"/>
    </location>
    <ligand>
        <name>Zn(2+)</name>
        <dbReference type="ChEBI" id="CHEBI:29105"/>
        <label>1</label>
        <note>catalytic</note>
    </ligand>
</feature>
<organism evidence="4 5">
    <name type="scientific">Candidatus Berkelbacteria bacterium Licking1014_2</name>
    <dbReference type="NCBI Taxonomy" id="2017146"/>
    <lineage>
        <taxon>Bacteria</taxon>
        <taxon>Candidatus Berkelbacteria</taxon>
    </lineage>
</organism>